<dbReference type="Pfam" id="PF07690">
    <property type="entry name" value="MFS_1"/>
    <property type="match status" value="1"/>
</dbReference>
<dbReference type="SUPFAM" id="SSF103473">
    <property type="entry name" value="MFS general substrate transporter"/>
    <property type="match status" value="3"/>
</dbReference>
<dbReference type="AlphaFoldDB" id="T1HDV7"/>
<dbReference type="eggNOG" id="KOG2532">
    <property type="taxonomic scope" value="Eukaryota"/>
</dbReference>
<evidence type="ECO:0000256" key="2">
    <source>
        <dbReference type="ARBA" id="ARBA00022692"/>
    </source>
</evidence>
<dbReference type="GO" id="GO:0006820">
    <property type="term" value="P:monoatomic anion transport"/>
    <property type="evidence" value="ECO:0007669"/>
    <property type="project" value="TreeGrafter"/>
</dbReference>
<dbReference type="InterPro" id="IPR050382">
    <property type="entry name" value="MFS_Na/Anion_cotransporter"/>
</dbReference>
<reference evidence="5" key="1">
    <citation type="submission" date="2015-05" db="UniProtKB">
        <authorList>
            <consortium name="EnsemblMetazoa"/>
        </authorList>
    </citation>
    <scope>IDENTIFICATION</scope>
</reference>
<evidence type="ECO:0000256" key="4">
    <source>
        <dbReference type="ARBA" id="ARBA00023136"/>
    </source>
</evidence>
<dbReference type="EMBL" id="ACPB03020973">
    <property type="status" value="NOT_ANNOTATED_CDS"/>
    <property type="molecule type" value="Genomic_DNA"/>
</dbReference>
<evidence type="ECO:0000313" key="5">
    <source>
        <dbReference type="EnsemblMetazoa" id="RPRC002229-PA"/>
    </source>
</evidence>
<evidence type="ECO:0000256" key="3">
    <source>
        <dbReference type="ARBA" id="ARBA00022989"/>
    </source>
</evidence>
<dbReference type="InterPro" id="IPR011701">
    <property type="entry name" value="MFS"/>
</dbReference>
<dbReference type="GO" id="GO:0022857">
    <property type="term" value="F:transmembrane transporter activity"/>
    <property type="evidence" value="ECO:0007669"/>
    <property type="project" value="InterPro"/>
</dbReference>
<dbReference type="PANTHER" id="PTHR11662">
    <property type="entry name" value="SOLUTE CARRIER FAMILY 17"/>
    <property type="match status" value="1"/>
</dbReference>
<dbReference type="EnsemblMetazoa" id="RPRC002229-RA">
    <property type="protein sequence ID" value="RPRC002229-PA"/>
    <property type="gene ID" value="RPRC002229"/>
</dbReference>
<dbReference type="Gene3D" id="1.20.120.540">
    <property type="entry name" value="Voltage-gated potassium channels"/>
    <property type="match status" value="1"/>
</dbReference>
<keyword evidence="6" id="KW-1185">Reference proteome</keyword>
<dbReference type="Pfam" id="PF14223">
    <property type="entry name" value="Retrotran_gag_2"/>
    <property type="match status" value="1"/>
</dbReference>
<name>T1HDV7_RHOPR</name>
<dbReference type="InterPro" id="IPR027378">
    <property type="entry name" value="Nucleotide_channel_N"/>
</dbReference>
<proteinExistence type="predicted"/>
<dbReference type="HOGENOM" id="CLU_734288_0_0_1"/>
<evidence type="ECO:0008006" key="7">
    <source>
        <dbReference type="Google" id="ProtNLM"/>
    </source>
</evidence>
<organism evidence="5 6">
    <name type="scientific">Rhodnius prolixus</name>
    <name type="common">Triatomid bug</name>
    <dbReference type="NCBI Taxonomy" id="13249"/>
    <lineage>
        <taxon>Eukaryota</taxon>
        <taxon>Metazoa</taxon>
        <taxon>Ecdysozoa</taxon>
        <taxon>Arthropoda</taxon>
        <taxon>Hexapoda</taxon>
        <taxon>Insecta</taxon>
        <taxon>Pterygota</taxon>
        <taxon>Neoptera</taxon>
        <taxon>Paraneoptera</taxon>
        <taxon>Hemiptera</taxon>
        <taxon>Heteroptera</taxon>
        <taxon>Panheteroptera</taxon>
        <taxon>Cimicomorpha</taxon>
        <taxon>Reduviidae</taxon>
        <taxon>Triatominae</taxon>
        <taxon>Rhodnius</taxon>
    </lineage>
</organism>
<dbReference type="VEuPathDB" id="VectorBase:RPRC002229"/>
<keyword evidence="2" id="KW-0812">Transmembrane</keyword>
<keyword evidence="4" id="KW-0472">Membrane</keyword>
<comment type="subcellular location">
    <subcellularLocation>
        <location evidence="1">Membrane</location>
        <topology evidence="1">Multi-pass membrane protein</topology>
    </subcellularLocation>
</comment>
<dbReference type="Proteomes" id="UP000015103">
    <property type="component" value="Unassembled WGS sequence"/>
</dbReference>
<sequence>MVAIGYAVVHINRYNLSLAIVSMTDKKSSNENFYEFNWNEREKGALLSSFFWGYVLSQVAAGQIAQSISPKLLLTITTSISALLAAVSPLASYIGGWQLLIAIRITDGLCQKMKTPWMKIFTSIPFWALIFTAMSASCLIMLLVGFFANDIIPFMVILIIAIAFHAFLFSSYLITPLELASNFAGIIYALTNTADNLSAALAPIVTGMTVDNPVRFKLKICLFNLSAAASTGILSLFGALAQSAGGWPSIFYVSALLTLLWTISWAWLAADSPATHKTISSEEKMYIETSLKNCVDFDKAIDGTLLKPTQLPLKATSKDVEEYNKSLIAYNRVEYYAQGLIASRVTPEERKLINMCTTSKHMWDKLHSIYEQRTEQR</sequence>
<accession>T1HDV7</accession>
<protein>
    <recommendedName>
        <fullName evidence="7">Major facilitator superfamily (MFS) profile domain-containing protein</fullName>
    </recommendedName>
</protein>
<dbReference type="InParanoid" id="T1HDV7"/>
<dbReference type="GO" id="GO:0016020">
    <property type="term" value="C:membrane"/>
    <property type="evidence" value="ECO:0007669"/>
    <property type="project" value="UniProtKB-SubCell"/>
</dbReference>
<evidence type="ECO:0000256" key="1">
    <source>
        <dbReference type="ARBA" id="ARBA00004141"/>
    </source>
</evidence>
<evidence type="ECO:0000313" key="6">
    <source>
        <dbReference type="Proteomes" id="UP000015103"/>
    </source>
</evidence>
<dbReference type="PANTHER" id="PTHR11662:SF280">
    <property type="entry name" value="FI21844P1-RELATED"/>
    <property type="match status" value="1"/>
</dbReference>
<keyword evidence="3" id="KW-1133">Transmembrane helix</keyword>
<dbReference type="STRING" id="13249.T1HDV7"/>
<dbReference type="InterPro" id="IPR036259">
    <property type="entry name" value="MFS_trans_sf"/>
</dbReference>